<feature type="transmembrane region" description="Helical" evidence="1">
    <location>
        <begin position="44"/>
        <end position="68"/>
    </location>
</feature>
<evidence type="ECO:0000256" key="1">
    <source>
        <dbReference type="SAM" id="Phobius"/>
    </source>
</evidence>
<keyword evidence="1" id="KW-1133">Transmembrane helix</keyword>
<dbReference type="Pfam" id="PF07670">
    <property type="entry name" value="Gate"/>
    <property type="match status" value="1"/>
</dbReference>
<feature type="transmembrane region" description="Helical" evidence="1">
    <location>
        <begin position="148"/>
        <end position="167"/>
    </location>
</feature>
<dbReference type="InterPro" id="IPR011642">
    <property type="entry name" value="Gate_dom"/>
</dbReference>
<protein>
    <submittedName>
        <fullName evidence="3">Sporulation integral membrane protein YlbJ</fullName>
    </submittedName>
</protein>
<gene>
    <name evidence="3" type="primary">ylbJ</name>
    <name evidence="3" type="ORF">JJB07_14460</name>
</gene>
<feature type="domain" description="Nucleoside transporter/FeoB GTPase Gate" evidence="2">
    <location>
        <begin position="45"/>
        <end position="127"/>
    </location>
</feature>
<feature type="transmembrane region" description="Helical" evidence="1">
    <location>
        <begin position="251"/>
        <end position="273"/>
    </location>
</feature>
<evidence type="ECO:0000259" key="2">
    <source>
        <dbReference type="Pfam" id="PF07670"/>
    </source>
</evidence>
<dbReference type="RefSeq" id="WP_201636241.1">
    <property type="nucleotide sequence ID" value="NZ_JAEQNB010000004.1"/>
</dbReference>
<feature type="transmembrane region" description="Helical" evidence="1">
    <location>
        <begin position="12"/>
        <end position="32"/>
    </location>
</feature>
<name>A0ABS1JC72_9BACL</name>
<evidence type="ECO:0000313" key="3">
    <source>
        <dbReference type="EMBL" id="MBL0387840.1"/>
    </source>
</evidence>
<keyword evidence="1" id="KW-0472">Membrane</keyword>
<accession>A0ABS1JC72</accession>
<keyword evidence="4" id="KW-1185">Reference proteome</keyword>
<sequence length="408" mass="44464">MRVATFFQRSVWGGLLVVLAAFMVGNLQLVYEAGLQGLKIWWDIVFPAVFPVLVLSEFMVGLGIVHFLGVLLEPIMRPLFRVPGSGGFAMAMGFISSYPVGARLAALLRSEKLVTRSEGERLLCIASTADPMFILVAISVGVFKDATLGVVIAAANFAGAILLGFLLRYHDRGGESSAQIKDQKSSLVLRAFRRMHDAQIEEKRRMIEILSDAVTNAFKTLFGIGAFMIVFSVVIQFVSTGAISEILTAPLAWMLSVMHLPEALAHSLVVGFLEVTQSMRRIADAIGPDIKSKIVVASGLVAWGGISVHMQVASIISSTDIRYKPYFLYKIVHAFLAAVLAFFLWEPLRGTEAATSEAVSVFAYQHSDSLQAGWTFVYGWDLGLLGLVMGGFVLFAALVKALSKLRFF</sequence>
<proteinExistence type="predicted"/>
<dbReference type="Proteomes" id="UP000602284">
    <property type="component" value="Unassembled WGS sequence"/>
</dbReference>
<feature type="transmembrane region" description="Helical" evidence="1">
    <location>
        <begin position="377"/>
        <end position="399"/>
    </location>
</feature>
<dbReference type="NCBIfam" id="TIGR02871">
    <property type="entry name" value="spore_ylbJ"/>
    <property type="match status" value="1"/>
</dbReference>
<comment type="caution">
    <text evidence="3">The sequence shown here is derived from an EMBL/GenBank/DDBJ whole genome shotgun (WGS) entry which is preliminary data.</text>
</comment>
<feature type="transmembrane region" description="Helical" evidence="1">
    <location>
        <begin position="88"/>
        <end position="110"/>
    </location>
</feature>
<reference evidence="3 4" key="1">
    <citation type="submission" date="2021-01" db="EMBL/GenBank/DDBJ databases">
        <title>Tumebacillus sp. strain ITR2 16S ribosomal RNA gene Genome sequencing and assembly.</title>
        <authorList>
            <person name="Kang M."/>
        </authorList>
    </citation>
    <scope>NUCLEOTIDE SEQUENCE [LARGE SCALE GENOMIC DNA]</scope>
    <source>
        <strain evidence="3 4">ITR2</strain>
    </source>
</reference>
<keyword evidence="1" id="KW-0812">Transmembrane</keyword>
<evidence type="ECO:0000313" key="4">
    <source>
        <dbReference type="Proteomes" id="UP000602284"/>
    </source>
</evidence>
<feature type="transmembrane region" description="Helical" evidence="1">
    <location>
        <begin position="327"/>
        <end position="345"/>
    </location>
</feature>
<dbReference type="InterPro" id="IPR014226">
    <property type="entry name" value="Spore_IM_YlbJ"/>
</dbReference>
<dbReference type="EMBL" id="JAEQNB010000004">
    <property type="protein sequence ID" value="MBL0387840.1"/>
    <property type="molecule type" value="Genomic_DNA"/>
</dbReference>
<feature type="transmembrane region" description="Helical" evidence="1">
    <location>
        <begin position="122"/>
        <end position="142"/>
    </location>
</feature>
<feature type="transmembrane region" description="Helical" evidence="1">
    <location>
        <begin position="213"/>
        <end position="239"/>
    </location>
</feature>
<organism evidence="3 4">
    <name type="scientific">Tumebacillus amylolyticus</name>
    <dbReference type="NCBI Taxonomy" id="2801339"/>
    <lineage>
        <taxon>Bacteria</taxon>
        <taxon>Bacillati</taxon>
        <taxon>Bacillota</taxon>
        <taxon>Bacilli</taxon>
        <taxon>Bacillales</taxon>
        <taxon>Alicyclobacillaceae</taxon>
        <taxon>Tumebacillus</taxon>
    </lineage>
</organism>